<proteinExistence type="inferred from homology"/>
<dbReference type="PANTHER" id="PTHR46766:SF1">
    <property type="entry name" value="GLUTAMINE-RICH PROTEIN 2"/>
    <property type="match status" value="1"/>
</dbReference>
<protein>
    <submittedName>
        <fullName evidence="5">Conserved hypothetical PPE family protein</fullName>
    </submittedName>
</protein>
<evidence type="ECO:0000313" key="7">
    <source>
        <dbReference type="Proteomes" id="UP000192374"/>
    </source>
</evidence>
<evidence type="ECO:0000313" key="8">
    <source>
        <dbReference type="Proteomes" id="UP000466894"/>
    </source>
</evidence>
<dbReference type="KEGG" id="mnv:MNVI_12490"/>
<evidence type="ECO:0000259" key="4">
    <source>
        <dbReference type="Pfam" id="PF18878"/>
    </source>
</evidence>
<dbReference type="Pfam" id="PF18878">
    <property type="entry name" value="PPE-PPW"/>
    <property type="match status" value="1"/>
</dbReference>
<name>A0A7I7PBE0_9MYCO</name>
<feature type="compositionally biased region" description="Basic and acidic residues" evidence="2">
    <location>
        <begin position="406"/>
        <end position="416"/>
    </location>
</feature>
<feature type="region of interest" description="Disordered" evidence="2">
    <location>
        <begin position="165"/>
        <end position="200"/>
    </location>
</feature>
<evidence type="ECO:0000259" key="3">
    <source>
        <dbReference type="Pfam" id="PF00823"/>
    </source>
</evidence>
<dbReference type="EMBL" id="MVIC01000003">
    <property type="protein sequence ID" value="ORB17816.1"/>
    <property type="molecule type" value="Genomic_DNA"/>
</dbReference>
<feature type="compositionally biased region" description="Acidic residues" evidence="2">
    <location>
        <begin position="417"/>
        <end position="430"/>
    </location>
</feature>
<sequence>MTTPIWMASPPEVHSALLSSGPGPGSLLAAAGAWNSLSAEYASVAEELSTLLAGVQTGVWQGPSAESYVAANVPYLAWLMQASAVSAAAATQHETAAAAYTAALAAMPTLAELAANHATHAVLVATNFFGINTIPIALNEADYARMWVQAATTMATYHTVSSTAVASTPQTDPPPQIQKTNSSSSSGSQDEGPGPTDPSWWTERLGKIFSAFENELLNPNPTNAETLYTILTYWIPRWEGEVYLTFAPQLTQLTQLSVGLIAPALPMAASAGLAGLGGLTQPAATAPAVPEVAAPAPSAIGPAVGMAPPAAAPSVASVTAPAPSPTSTAASVPSTAPPSAPPAPPASGGESFTPPYVVGPPGVGLGSTMSTGADAKEESPQPDATVAAGAASDRAKAEWRRRRRSGLIDRGHRYEYLEPESDDEPDASADTDDRVAPVTASDQGAGIQGFAGTAHQPGAGQAAGLATLSGDSVGGPTMPMMPSSWRPDTDEPDI</sequence>
<dbReference type="PANTHER" id="PTHR46766">
    <property type="entry name" value="GLUTAMINE-RICH PROTEIN 2"/>
    <property type="match status" value="1"/>
</dbReference>
<feature type="domain" description="PPE-PPW subfamily C-terminal" evidence="4">
    <location>
        <begin position="439"/>
        <end position="485"/>
    </location>
</feature>
<dbReference type="RefSeq" id="WP_083085523.1">
    <property type="nucleotide sequence ID" value="NZ_AP022583.1"/>
</dbReference>
<evidence type="ECO:0000313" key="5">
    <source>
        <dbReference type="EMBL" id="BBY05931.1"/>
    </source>
</evidence>
<dbReference type="OrthoDB" id="4753487at2"/>
<accession>A0A7I7PBE0</accession>
<dbReference type="SUPFAM" id="SSF140459">
    <property type="entry name" value="PE/PPE dimer-like"/>
    <property type="match status" value="1"/>
</dbReference>
<feature type="region of interest" description="Disordered" evidence="2">
    <location>
        <begin position="314"/>
        <end position="494"/>
    </location>
</feature>
<organism evidence="5 8">
    <name type="scientific">Mycobacterium noviomagense</name>
    <dbReference type="NCBI Taxonomy" id="459858"/>
    <lineage>
        <taxon>Bacteria</taxon>
        <taxon>Bacillati</taxon>
        <taxon>Actinomycetota</taxon>
        <taxon>Actinomycetes</taxon>
        <taxon>Mycobacteriales</taxon>
        <taxon>Mycobacteriaceae</taxon>
        <taxon>Mycobacterium</taxon>
    </lineage>
</organism>
<feature type="domain" description="PPE" evidence="3">
    <location>
        <begin position="6"/>
        <end position="168"/>
    </location>
</feature>
<dbReference type="InterPro" id="IPR000030">
    <property type="entry name" value="PPE_dom"/>
</dbReference>
<feature type="compositionally biased region" description="Pro residues" evidence="2">
    <location>
        <begin position="335"/>
        <end position="345"/>
    </location>
</feature>
<dbReference type="Proteomes" id="UP000466894">
    <property type="component" value="Chromosome"/>
</dbReference>
<reference evidence="6 7" key="1">
    <citation type="submission" date="2017-02" db="EMBL/GenBank/DDBJ databases">
        <title>The new phylogeny of genus Mycobacterium.</title>
        <authorList>
            <person name="Tortoli E."/>
            <person name="Trovato A."/>
            <person name="Cirillo D.M."/>
        </authorList>
    </citation>
    <scope>NUCLEOTIDE SEQUENCE [LARGE SCALE GENOMIC DNA]</scope>
    <source>
        <strain evidence="6 7">DSM 45145</strain>
    </source>
</reference>
<gene>
    <name evidence="6" type="ORF">BST37_03560</name>
    <name evidence="5" type="ORF">MNVI_12490</name>
</gene>
<dbReference type="InterPro" id="IPR038332">
    <property type="entry name" value="PPE_sf"/>
</dbReference>
<evidence type="ECO:0000256" key="2">
    <source>
        <dbReference type="SAM" id="MobiDB-lite"/>
    </source>
</evidence>
<dbReference type="Proteomes" id="UP000192374">
    <property type="component" value="Unassembled WGS sequence"/>
</dbReference>
<dbReference type="Pfam" id="PF00823">
    <property type="entry name" value="PPE"/>
    <property type="match status" value="1"/>
</dbReference>
<reference evidence="5" key="3">
    <citation type="submission" date="2020-02" db="EMBL/GenBank/DDBJ databases">
        <authorList>
            <person name="Matsumoto Y."/>
            <person name="Motooka D."/>
            <person name="Nakamura S."/>
        </authorList>
    </citation>
    <scope>NUCLEOTIDE SEQUENCE</scope>
    <source>
        <strain evidence="5">JCM 16367</strain>
    </source>
</reference>
<feature type="compositionally biased region" description="Low complexity" evidence="2">
    <location>
        <begin position="314"/>
        <end position="334"/>
    </location>
</feature>
<dbReference type="Gene3D" id="1.20.1260.20">
    <property type="entry name" value="PPE superfamily"/>
    <property type="match status" value="1"/>
</dbReference>
<dbReference type="EMBL" id="AP022583">
    <property type="protein sequence ID" value="BBY05931.1"/>
    <property type="molecule type" value="Genomic_DNA"/>
</dbReference>
<evidence type="ECO:0000313" key="6">
    <source>
        <dbReference type="EMBL" id="ORB17816.1"/>
    </source>
</evidence>
<reference evidence="5 8" key="2">
    <citation type="journal article" date="2019" name="Emerg. Microbes Infect.">
        <title>Comprehensive subspecies identification of 175 nontuberculous mycobacteria species based on 7547 genomic profiles.</title>
        <authorList>
            <person name="Matsumoto Y."/>
            <person name="Kinjo T."/>
            <person name="Motooka D."/>
            <person name="Nabeya D."/>
            <person name="Jung N."/>
            <person name="Uechi K."/>
            <person name="Horii T."/>
            <person name="Iida T."/>
            <person name="Fujita J."/>
            <person name="Nakamura S."/>
        </authorList>
    </citation>
    <scope>NUCLEOTIDE SEQUENCE [LARGE SCALE GENOMIC DNA]</scope>
    <source>
        <strain evidence="5 8">JCM 16367</strain>
    </source>
</reference>
<keyword evidence="7" id="KW-1185">Reference proteome</keyword>
<dbReference type="InterPro" id="IPR043641">
    <property type="entry name" value="PPE-PPW_C"/>
</dbReference>
<comment type="similarity">
    <text evidence="1">Belongs to the mycobacterial PPE family.</text>
</comment>
<dbReference type="AlphaFoldDB" id="A0A7I7PBE0"/>
<dbReference type="GO" id="GO:0052572">
    <property type="term" value="P:response to host immune response"/>
    <property type="evidence" value="ECO:0007669"/>
    <property type="project" value="TreeGrafter"/>
</dbReference>
<evidence type="ECO:0000256" key="1">
    <source>
        <dbReference type="ARBA" id="ARBA00010652"/>
    </source>
</evidence>
<dbReference type="FunFam" id="1.20.1260.20:FF:000001">
    <property type="entry name" value="PPE family protein PPE41"/>
    <property type="match status" value="1"/>
</dbReference>